<proteinExistence type="predicted"/>
<dbReference type="OrthoDB" id="3427770at2"/>
<dbReference type="InterPro" id="IPR002734">
    <property type="entry name" value="RibDG_C"/>
</dbReference>
<evidence type="ECO:0000259" key="1">
    <source>
        <dbReference type="Pfam" id="PF01872"/>
    </source>
</evidence>
<protein>
    <submittedName>
        <fullName evidence="2">Dihydrofolate reductase</fullName>
    </submittedName>
</protein>
<dbReference type="PANTHER" id="PTHR38011:SF11">
    <property type="entry name" value="2,5-DIAMINO-6-RIBOSYLAMINO-4(3H)-PYRIMIDINONE 5'-PHOSPHATE REDUCTASE"/>
    <property type="match status" value="1"/>
</dbReference>
<dbReference type="SUPFAM" id="SSF53597">
    <property type="entry name" value="Dihydrofolate reductase-like"/>
    <property type="match status" value="1"/>
</dbReference>
<evidence type="ECO:0000313" key="3">
    <source>
        <dbReference type="Proteomes" id="UP000323876"/>
    </source>
</evidence>
<organism evidence="2 3">
    <name type="scientific">Nocardia colli</name>
    <dbReference type="NCBI Taxonomy" id="2545717"/>
    <lineage>
        <taxon>Bacteria</taxon>
        <taxon>Bacillati</taxon>
        <taxon>Actinomycetota</taxon>
        <taxon>Actinomycetes</taxon>
        <taxon>Mycobacteriales</taxon>
        <taxon>Nocardiaceae</taxon>
        <taxon>Nocardia</taxon>
    </lineage>
</organism>
<dbReference type="GO" id="GO:0008703">
    <property type="term" value="F:5-amino-6-(5-phosphoribosylamino)uracil reductase activity"/>
    <property type="evidence" value="ECO:0007669"/>
    <property type="project" value="InterPro"/>
</dbReference>
<keyword evidence="3" id="KW-1185">Reference proteome</keyword>
<dbReference type="Pfam" id="PF01872">
    <property type="entry name" value="RibD_C"/>
    <property type="match status" value="1"/>
</dbReference>
<name>A0A5N0EDA2_9NOCA</name>
<dbReference type="Gene3D" id="3.40.430.10">
    <property type="entry name" value="Dihydrofolate Reductase, subunit A"/>
    <property type="match status" value="1"/>
</dbReference>
<gene>
    <name evidence="2" type="ORF">F3087_22085</name>
</gene>
<reference evidence="2 3" key="1">
    <citation type="submission" date="2019-09" db="EMBL/GenBank/DDBJ databases">
        <authorList>
            <person name="Wang X."/>
        </authorList>
    </citation>
    <scope>NUCLEOTIDE SEQUENCE [LARGE SCALE GENOMIC DNA]</scope>
    <source>
        <strain evidence="2 3">CICC 11023</strain>
    </source>
</reference>
<dbReference type="AlphaFoldDB" id="A0A5N0EDA2"/>
<dbReference type="Proteomes" id="UP000323876">
    <property type="component" value="Unassembled WGS sequence"/>
</dbReference>
<accession>A0A5N0EDA2</accession>
<feature type="domain" description="Bacterial bifunctional deaminase-reductase C-terminal" evidence="1">
    <location>
        <begin position="105"/>
        <end position="171"/>
    </location>
</feature>
<dbReference type="InterPro" id="IPR050765">
    <property type="entry name" value="Riboflavin_Biosynth_HTPR"/>
</dbReference>
<comment type="caution">
    <text evidence="2">The sequence shown here is derived from an EMBL/GenBank/DDBJ whole genome shotgun (WGS) entry which is preliminary data.</text>
</comment>
<dbReference type="GO" id="GO:0009231">
    <property type="term" value="P:riboflavin biosynthetic process"/>
    <property type="evidence" value="ECO:0007669"/>
    <property type="project" value="InterPro"/>
</dbReference>
<evidence type="ECO:0000313" key="2">
    <source>
        <dbReference type="EMBL" id="KAA8886903.1"/>
    </source>
</evidence>
<dbReference type="RefSeq" id="WP_150403918.1">
    <property type="nucleotide sequence ID" value="NZ_JBHJYQ010000009.1"/>
</dbReference>
<sequence>MATQYFTATSLDGYIADEHNSLSWLFEVADDGGAEHNITEFLAGVGAMCMGATTYEWIMANDPPENWAKVYGDRPCWVFTHRTLPAIPGANLRFVSGPVEPVHRDMLEAAGGQHIWIVGGGELTGLFADAGLLDEIIAGVAPVTLGAGAPVLPRRILASRMQLVDVEQMGQFAQLRYRLK</sequence>
<dbReference type="EMBL" id="VXLC01000010">
    <property type="protein sequence ID" value="KAA8886903.1"/>
    <property type="molecule type" value="Genomic_DNA"/>
</dbReference>
<dbReference type="InterPro" id="IPR024072">
    <property type="entry name" value="DHFR-like_dom_sf"/>
</dbReference>
<dbReference type="PANTHER" id="PTHR38011">
    <property type="entry name" value="DIHYDROFOLATE REDUCTASE FAMILY PROTEIN (AFU_ORTHOLOGUE AFUA_8G06820)"/>
    <property type="match status" value="1"/>
</dbReference>